<organism evidence="1 3">
    <name type="scientific">Candidatus Synechococcus calcipolaris G9</name>
    <dbReference type="NCBI Taxonomy" id="1497997"/>
    <lineage>
        <taxon>Bacteria</taxon>
        <taxon>Bacillati</taxon>
        <taxon>Cyanobacteriota</taxon>
        <taxon>Cyanophyceae</taxon>
        <taxon>Synechococcales</taxon>
        <taxon>Synechococcaceae</taxon>
        <taxon>Synechococcus</taxon>
    </lineage>
</organism>
<evidence type="ECO:0000313" key="3">
    <source>
        <dbReference type="Proteomes" id="UP001154265"/>
    </source>
</evidence>
<evidence type="ECO:0000313" key="2">
    <source>
        <dbReference type="EMBL" id="MDG2992011.1"/>
    </source>
</evidence>
<gene>
    <name evidence="1" type="ORF">L3556_13770</name>
    <name evidence="2" type="ORF">L3556_13885</name>
</gene>
<accession>A0ABT6F2B3</accession>
<reference evidence="1" key="1">
    <citation type="journal article" date="2022" name="Genome Biol. Evol.">
        <title>A New Gene Family Diagnostic for Intracellular Biomineralization of Amorphous Ca Carbonates by Cyanobacteria.</title>
        <authorList>
            <person name="Benzerara K."/>
            <person name="Duprat E."/>
            <person name="Bitard-Feildel T."/>
            <person name="Caumes G."/>
            <person name="Cassier-Chauvat C."/>
            <person name="Chauvat F."/>
            <person name="Dezi M."/>
            <person name="Diop S.I."/>
            <person name="Gaschignard G."/>
            <person name="Gorgen S."/>
            <person name="Gugger M."/>
            <person name="Lopez-Garcia P."/>
            <person name="Millet M."/>
            <person name="Skouri-Panet F."/>
            <person name="Moreira D."/>
            <person name="Callebaut I."/>
        </authorList>
    </citation>
    <scope>NUCLEOTIDE SEQUENCE</scope>
    <source>
        <strain evidence="1">G9</strain>
    </source>
</reference>
<keyword evidence="3" id="KW-1185">Reference proteome</keyword>
<protein>
    <recommendedName>
        <fullName evidence="4">CopG-like ribbon-helix-helix domain-containing protein</fullName>
    </recommendedName>
</protein>
<reference evidence="1" key="2">
    <citation type="submission" date="2022-01" db="EMBL/GenBank/DDBJ databases">
        <authorList>
            <person name="Zivanovic Y."/>
            <person name="Moreira D."/>
            <person name="Lopez-Garcia P."/>
        </authorList>
    </citation>
    <scope>NUCLEOTIDE SEQUENCE</scope>
    <source>
        <strain evidence="1">G9</strain>
    </source>
</reference>
<name>A0ABT6F2B3_9SYNE</name>
<evidence type="ECO:0000313" key="1">
    <source>
        <dbReference type="EMBL" id="MDG2991991.1"/>
    </source>
</evidence>
<dbReference type="Proteomes" id="UP001154265">
    <property type="component" value="Unassembled WGS sequence"/>
</dbReference>
<dbReference type="RefSeq" id="WP_277867919.1">
    <property type="nucleotide sequence ID" value="NZ_JAKKUT010000006.1"/>
</dbReference>
<dbReference type="EMBL" id="JAKKUT010000006">
    <property type="protein sequence ID" value="MDG2991991.1"/>
    <property type="molecule type" value="Genomic_DNA"/>
</dbReference>
<comment type="caution">
    <text evidence="1">The sequence shown here is derived from an EMBL/GenBank/DDBJ whole genome shotgun (WGS) entry which is preliminary data.</text>
</comment>
<dbReference type="EMBL" id="JAKKUT010000006">
    <property type="protein sequence ID" value="MDG2992011.1"/>
    <property type="molecule type" value="Genomic_DNA"/>
</dbReference>
<proteinExistence type="predicted"/>
<sequence>MVNYKQIISQAKKEEVIQSSLHEAMQAGEMVNLCVRVPSQWRNHWKSEAAKKGISLGDYVIQAMKEMYGEPPTA</sequence>
<evidence type="ECO:0008006" key="4">
    <source>
        <dbReference type="Google" id="ProtNLM"/>
    </source>
</evidence>